<name>A0A1K1SSB8_9PSEU</name>
<accession>A0A1K1SSB8</accession>
<dbReference type="SUPFAM" id="SSF52738">
    <property type="entry name" value="Methylesterase CheB, C-terminal domain"/>
    <property type="match status" value="1"/>
</dbReference>
<keyword evidence="7" id="KW-1185">Reference proteome</keyword>
<dbReference type="InterPro" id="IPR000673">
    <property type="entry name" value="Sig_transdc_resp-reg_Me-estase"/>
</dbReference>
<proteinExistence type="predicted"/>
<dbReference type="GO" id="GO:0000156">
    <property type="term" value="F:phosphorelay response regulator activity"/>
    <property type="evidence" value="ECO:0007669"/>
    <property type="project" value="InterPro"/>
</dbReference>
<gene>
    <name evidence="6" type="ORF">SAMN04489730_6555</name>
</gene>
<organism evidence="6 7">
    <name type="scientific">Amycolatopsis australiensis</name>
    <dbReference type="NCBI Taxonomy" id="546364"/>
    <lineage>
        <taxon>Bacteria</taxon>
        <taxon>Bacillati</taxon>
        <taxon>Actinomycetota</taxon>
        <taxon>Actinomycetes</taxon>
        <taxon>Pseudonocardiales</taxon>
        <taxon>Pseudonocardiaceae</taxon>
        <taxon>Amycolatopsis</taxon>
    </lineage>
</organism>
<feature type="domain" description="CheB-type methylesterase" evidence="5">
    <location>
        <begin position="1"/>
        <end position="190"/>
    </location>
</feature>
<dbReference type="EC" id="3.1.1.61" evidence="2"/>
<evidence type="ECO:0000313" key="6">
    <source>
        <dbReference type="EMBL" id="SFW86983.1"/>
    </source>
</evidence>
<sequence>MAFQRDVVVVGASAGGVEALRQVVRSLSADLPAAVLVVMHLAPGAPTALPQILGRAGPLRAVAAAHAAPLTAGVIHVAPPDHHLLLDDGALMLSHGPTENGHRPAINATFRSAAVAAGPRVIGVILSGALHDGAAGLGAIVERGGLAMVQDPSDALYPGMPESALARVTTDHVYPADVLGKVLDRLVRTPADAGPAEPPAPTLLLEDRIARDGVRRGAVAEELAAAASGYSCPDCQGALLEVGDRPGQFRCRIGHAWSAEALLGARDIELERALWTALRSLDEKAALAQRMERDAAGRGHAGLTGRYGSTARECATAAERLRRFLLSLSQDIEANP</sequence>
<evidence type="ECO:0000256" key="4">
    <source>
        <dbReference type="PROSITE-ProRule" id="PRU00050"/>
    </source>
</evidence>
<comment type="catalytic activity">
    <reaction evidence="3">
        <text>[protein]-L-glutamate 5-O-methyl ester + H2O = L-glutamyl-[protein] + methanol + H(+)</text>
        <dbReference type="Rhea" id="RHEA:23236"/>
        <dbReference type="Rhea" id="RHEA-COMP:10208"/>
        <dbReference type="Rhea" id="RHEA-COMP:10311"/>
        <dbReference type="ChEBI" id="CHEBI:15377"/>
        <dbReference type="ChEBI" id="CHEBI:15378"/>
        <dbReference type="ChEBI" id="CHEBI:17790"/>
        <dbReference type="ChEBI" id="CHEBI:29973"/>
        <dbReference type="ChEBI" id="CHEBI:82795"/>
        <dbReference type="EC" id="3.1.1.61"/>
    </reaction>
</comment>
<evidence type="ECO:0000256" key="1">
    <source>
        <dbReference type="ARBA" id="ARBA00022801"/>
    </source>
</evidence>
<dbReference type="GO" id="GO:0006935">
    <property type="term" value="P:chemotaxis"/>
    <property type="evidence" value="ECO:0007669"/>
    <property type="project" value="UniProtKB-UniRule"/>
</dbReference>
<reference evidence="7" key="1">
    <citation type="submission" date="2016-11" db="EMBL/GenBank/DDBJ databases">
        <authorList>
            <person name="Varghese N."/>
            <person name="Submissions S."/>
        </authorList>
    </citation>
    <scope>NUCLEOTIDE SEQUENCE [LARGE SCALE GENOMIC DNA]</scope>
    <source>
        <strain evidence="7">DSM 44671</strain>
    </source>
</reference>
<dbReference type="GO" id="GO:0008984">
    <property type="term" value="F:protein-glutamate methylesterase activity"/>
    <property type="evidence" value="ECO:0007669"/>
    <property type="project" value="UniProtKB-EC"/>
</dbReference>
<evidence type="ECO:0000313" key="7">
    <source>
        <dbReference type="Proteomes" id="UP000182740"/>
    </source>
</evidence>
<feature type="active site" evidence="4">
    <location>
        <position position="13"/>
    </location>
</feature>
<dbReference type="Gene3D" id="3.40.50.180">
    <property type="entry name" value="Methylesterase CheB, C-terminal domain"/>
    <property type="match status" value="1"/>
</dbReference>
<evidence type="ECO:0000256" key="3">
    <source>
        <dbReference type="ARBA" id="ARBA00048267"/>
    </source>
</evidence>
<feature type="active site" evidence="4">
    <location>
        <position position="132"/>
    </location>
</feature>
<dbReference type="Proteomes" id="UP000182740">
    <property type="component" value="Unassembled WGS sequence"/>
</dbReference>
<dbReference type="EMBL" id="FPJG01000006">
    <property type="protein sequence ID" value="SFW86983.1"/>
    <property type="molecule type" value="Genomic_DNA"/>
</dbReference>
<protein>
    <recommendedName>
        <fullName evidence="2">protein-glutamate methylesterase</fullName>
        <ecNumber evidence="2">3.1.1.61</ecNumber>
    </recommendedName>
</protein>
<feature type="active site" evidence="4">
    <location>
        <position position="40"/>
    </location>
</feature>
<dbReference type="PIRSF" id="PIRSF036461">
    <property type="entry name" value="Chmtx_methlestr"/>
    <property type="match status" value="1"/>
</dbReference>
<dbReference type="CDD" id="cd16433">
    <property type="entry name" value="CheB"/>
    <property type="match status" value="1"/>
</dbReference>
<dbReference type="OrthoDB" id="9791760at2"/>
<keyword evidence="1 4" id="KW-0378">Hydrolase</keyword>
<dbReference type="Pfam" id="PF01339">
    <property type="entry name" value="CheB_methylest"/>
    <property type="match status" value="1"/>
</dbReference>
<dbReference type="PROSITE" id="PS50122">
    <property type="entry name" value="CHEB"/>
    <property type="match status" value="1"/>
</dbReference>
<evidence type="ECO:0000259" key="5">
    <source>
        <dbReference type="PROSITE" id="PS50122"/>
    </source>
</evidence>
<dbReference type="PANTHER" id="PTHR42872:SF6">
    <property type="entry name" value="PROTEIN-GLUTAMATE METHYLESTERASE_PROTEIN-GLUTAMINE GLUTAMINASE"/>
    <property type="match status" value="1"/>
</dbReference>
<dbReference type="PANTHER" id="PTHR42872">
    <property type="entry name" value="PROTEIN-GLUTAMATE METHYLESTERASE/PROTEIN-GLUTAMINE GLUTAMINASE"/>
    <property type="match status" value="1"/>
</dbReference>
<dbReference type="RefSeq" id="WP_072482301.1">
    <property type="nucleotide sequence ID" value="NZ_FPJG01000006.1"/>
</dbReference>
<dbReference type="InterPro" id="IPR035909">
    <property type="entry name" value="CheB_C"/>
</dbReference>
<keyword evidence="4" id="KW-0145">Chemotaxis</keyword>
<evidence type="ECO:0000256" key="2">
    <source>
        <dbReference type="ARBA" id="ARBA00039140"/>
    </source>
</evidence>
<dbReference type="InterPro" id="IPR011247">
    <property type="entry name" value="Chemotax_prot-Glu_Me-esterase"/>
</dbReference>
<dbReference type="AlphaFoldDB" id="A0A1K1SSB8"/>
<dbReference type="GO" id="GO:0005737">
    <property type="term" value="C:cytoplasm"/>
    <property type="evidence" value="ECO:0007669"/>
    <property type="project" value="InterPro"/>
</dbReference>
<dbReference type="STRING" id="546364.SAMN04489730_6555"/>